<reference evidence="1 2" key="1">
    <citation type="submission" date="2021-06" db="EMBL/GenBank/DDBJ databases">
        <title>Caerostris darwini draft genome.</title>
        <authorList>
            <person name="Kono N."/>
            <person name="Arakawa K."/>
        </authorList>
    </citation>
    <scope>NUCLEOTIDE SEQUENCE [LARGE SCALE GENOMIC DNA]</scope>
</reference>
<dbReference type="EMBL" id="BPLQ01003418">
    <property type="protein sequence ID" value="GIY00376.1"/>
    <property type="molecule type" value="Genomic_DNA"/>
</dbReference>
<comment type="caution">
    <text evidence="1">The sequence shown here is derived from an EMBL/GenBank/DDBJ whole genome shotgun (WGS) entry which is preliminary data.</text>
</comment>
<organism evidence="1 2">
    <name type="scientific">Caerostris darwini</name>
    <dbReference type="NCBI Taxonomy" id="1538125"/>
    <lineage>
        <taxon>Eukaryota</taxon>
        <taxon>Metazoa</taxon>
        <taxon>Ecdysozoa</taxon>
        <taxon>Arthropoda</taxon>
        <taxon>Chelicerata</taxon>
        <taxon>Arachnida</taxon>
        <taxon>Araneae</taxon>
        <taxon>Araneomorphae</taxon>
        <taxon>Entelegynae</taxon>
        <taxon>Araneoidea</taxon>
        <taxon>Araneidae</taxon>
        <taxon>Caerostris</taxon>
    </lineage>
</organism>
<dbReference type="AlphaFoldDB" id="A0AAV4PTX9"/>
<evidence type="ECO:0000313" key="1">
    <source>
        <dbReference type="EMBL" id="GIY00376.1"/>
    </source>
</evidence>
<accession>A0AAV4PTX9</accession>
<evidence type="ECO:0000313" key="2">
    <source>
        <dbReference type="Proteomes" id="UP001054837"/>
    </source>
</evidence>
<dbReference type="Proteomes" id="UP001054837">
    <property type="component" value="Unassembled WGS sequence"/>
</dbReference>
<proteinExistence type="predicted"/>
<sequence length="126" mass="14602">MLILIRIKNTQNWGDDVPGITLTGKFTLSRTKYKMPQLYNSLFETGLQKIKIVPNFGAYSTMRLYFRLFWWTVLHGFLVNCACHKGDRAKTNLCLAFDADTRCETRNARTSSICKEVDDPNRVLFK</sequence>
<protein>
    <submittedName>
        <fullName evidence="1">Uncharacterized protein</fullName>
    </submittedName>
</protein>
<name>A0AAV4PTX9_9ARAC</name>
<gene>
    <name evidence="1" type="ORF">CDAR_583551</name>
</gene>
<keyword evidence="2" id="KW-1185">Reference proteome</keyword>